<dbReference type="STRING" id="154538.A0A1M2W687"/>
<dbReference type="EMBL" id="MNAD01000170">
    <property type="protein sequence ID" value="OJT15375.1"/>
    <property type="molecule type" value="Genomic_DNA"/>
</dbReference>
<dbReference type="AlphaFoldDB" id="A0A1M2W687"/>
<dbReference type="InterPro" id="IPR011009">
    <property type="entry name" value="Kinase-like_dom_sf"/>
</dbReference>
<protein>
    <submittedName>
        <fullName evidence="1">Casein kinase I isoform delta-like</fullName>
    </submittedName>
</protein>
<dbReference type="Proteomes" id="UP000184267">
    <property type="component" value="Unassembled WGS sequence"/>
</dbReference>
<dbReference type="PANTHER" id="PTHR11909">
    <property type="entry name" value="CASEIN KINASE-RELATED"/>
    <property type="match status" value="1"/>
</dbReference>
<gene>
    <name evidence="1" type="ORF">TRAPUB_8057</name>
</gene>
<proteinExistence type="predicted"/>
<organism evidence="1 2">
    <name type="scientific">Trametes pubescens</name>
    <name type="common">White-rot fungus</name>
    <dbReference type="NCBI Taxonomy" id="154538"/>
    <lineage>
        <taxon>Eukaryota</taxon>
        <taxon>Fungi</taxon>
        <taxon>Dikarya</taxon>
        <taxon>Basidiomycota</taxon>
        <taxon>Agaricomycotina</taxon>
        <taxon>Agaricomycetes</taxon>
        <taxon>Polyporales</taxon>
        <taxon>Polyporaceae</taxon>
        <taxon>Trametes</taxon>
    </lineage>
</organism>
<name>A0A1M2W687_TRAPU</name>
<sequence length="169" mass="19668">MGLYSDANTVYLLDFGLARNFVDPDTGGHIPPIDSRNISRRDDMESLGYTLLYLLNGSLPWSLIYAPDSKTARSIIAEMKNGTVLLDFAVRYGPEFKQYFEHIRNLEFEHRPDYTYLRGLFRGRMRKEGWVYDWVFDWVSPENAPRGTLCPGEYKLDSAFLTRPYVETF</sequence>
<dbReference type="GO" id="GO:0016301">
    <property type="term" value="F:kinase activity"/>
    <property type="evidence" value="ECO:0007669"/>
    <property type="project" value="UniProtKB-KW"/>
</dbReference>
<dbReference type="OrthoDB" id="3258886at2759"/>
<keyword evidence="1" id="KW-0808">Transferase</keyword>
<evidence type="ECO:0000313" key="1">
    <source>
        <dbReference type="EMBL" id="OJT15375.1"/>
    </source>
</evidence>
<dbReference type="InterPro" id="IPR050235">
    <property type="entry name" value="CK1_Ser-Thr_kinase"/>
</dbReference>
<dbReference type="SUPFAM" id="SSF56112">
    <property type="entry name" value="Protein kinase-like (PK-like)"/>
    <property type="match status" value="1"/>
</dbReference>
<keyword evidence="1" id="KW-0418">Kinase</keyword>
<comment type="caution">
    <text evidence="1">The sequence shown here is derived from an EMBL/GenBank/DDBJ whole genome shotgun (WGS) entry which is preliminary data.</text>
</comment>
<keyword evidence="2" id="KW-1185">Reference proteome</keyword>
<evidence type="ECO:0000313" key="2">
    <source>
        <dbReference type="Proteomes" id="UP000184267"/>
    </source>
</evidence>
<dbReference type="OMA" id="QTPTAWL"/>
<accession>A0A1M2W687</accession>
<dbReference type="Gene3D" id="1.10.510.10">
    <property type="entry name" value="Transferase(Phosphotransferase) domain 1"/>
    <property type="match status" value="1"/>
</dbReference>
<reference evidence="1 2" key="1">
    <citation type="submission" date="2016-10" db="EMBL/GenBank/DDBJ databases">
        <title>Genome sequence of the basidiomycete white-rot fungus Trametes pubescens.</title>
        <authorList>
            <person name="Makela M.R."/>
            <person name="Granchi Z."/>
            <person name="Peng M."/>
            <person name="De Vries R.P."/>
            <person name="Grigoriev I."/>
            <person name="Riley R."/>
            <person name="Hilden K."/>
        </authorList>
    </citation>
    <scope>NUCLEOTIDE SEQUENCE [LARGE SCALE GENOMIC DNA]</scope>
    <source>
        <strain evidence="1 2">FBCC735</strain>
    </source>
</reference>